<dbReference type="EMBL" id="MLZC01000011">
    <property type="protein sequence ID" value="OHG63228.1"/>
    <property type="molecule type" value="Genomic_DNA"/>
</dbReference>
<accession>A0A1S0ZBN9</accession>
<proteinExistence type="inferred from homology"/>
<comment type="function">
    <text evidence="6">Catalyzes the hydrolysis of the N-glycosidic bond in the first two intermediates of riboflavin biosynthesis, which are highly reactive metabolites, yielding relatively innocuous products. Thus, can divert a surplus of harmful intermediates into relatively harmless products and pre-empt the damage these intermediates would otherwise do. Helps maintain flavin levels. May act on other substrates in vivo. Has no activity against GTP, nucleoside monophosphates or ADP-ribose. Is Required for swarming motility.</text>
</comment>
<feature type="domain" description="NADAR" evidence="7">
    <location>
        <begin position="36"/>
        <end position="184"/>
    </location>
</feature>
<comment type="similarity">
    <text evidence="3">Belongs to the YbiA family.</text>
</comment>
<evidence type="ECO:0000256" key="3">
    <source>
        <dbReference type="ARBA" id="ARBA00008508"/>
    </source>
</evidence>
<dbReference type="RefSeq" id="WP_023262782.1">
    <property type="nucleotide sequence ID" value="NZ_QWDP01000009.1"/>
</dbReference>
<evidence type="ECO:0000256" key="2">
    <source>
        <dbReference type="ARBA" id="ARBA00000751"/>
    </source>
</evidence>
<evidence type="ECO:0000256" key="5">
    <source>
        <dbReference type="ARBA" id="ARBA00032343"/>
    </source>
</evidence>
<gene>
    <name evidence="8" type="ORF">A7T00_20420</name>
</gene>
<dbReference type="InterPro" id="IPR037238">
    <property type="entry name" value="YbiA-like_sf"/>
</dbReference>
<evidence type="ECO:0000259" key="7">
    <source>
        <dbReference type="Pfam" id="PF08719"/>
    </source>
</evidence>
<dbReference type="InterPro" id="IPR012816">
    <property type="entry name" value="NADAR"/>
</dbReference>
<dbReference type="CDD" id="cd15457">
    <property type="entry name" value="NADAR"/>
    <property type="match status" value="1"/>
</dbReference>
<dbReference type="NCBIfam" id="TIGR02464">
    <property type="entry name" value="ribofla_fusion"/>
    <property type="match status" value="1"/>
</dbReference>
<evidence type="ECO:0000256" key="6">
    <source>
        <dbReference type="ARBA" id="ARBA00045377"/>
    </source>
</evidence>
<reference evidence="8" key="1">
    <citation type="submission" date="2016-09" db="EMBL/GenBank/DDBJ databases">
        <title>Whole genome sequencing of Salmonella enterica.</title>
        <authorList>
            <person name="Bell R."/>
        </authorList>
    </citation>
    <scope>NUCLEOTIDE SEQUENCE [LARGE SCALE GENOMIC DNA]</scope>
    <source>
        <strain evidence="8">CFSAN044978</strain>
    </source>
</reference>
<comment type="caution">
    <text evidence="8">The sequence shown here is derived from an EMBL/GenBank/DDBJ whole genome shotgun (WGS) entry which is preliminary data.</text>
</comment>
<dbReference type="Pfam" id="PF08719">
    <property type="entry name" value="NADAR"/>
    <property type="match status" value="1"/>
</dbReference>
<sequence length="187" mass="21070">MQQGYYSLPALLSALDAGKKVKYLWFWGHQPAANNEITASCFSQWWQGSPFTYDGITYATAEHWMMAGKARLFNDSKTLARILAAATPAEAKKLGRQVTNFDEQRWQDCCFELVSEGNYHKFSQHSALKTFLLNTQPRILVEASPVDKIWGIGLAKDHPHAGVPSHWKGKNLLGFALMVVRDRLAVE</sequence>
<organism evidence="8">
    <name type="scientific">Salmonella enterica subsp. enterica serovar Saintpaul</name>
    <dbReference type="NCBI Taxonomy" id="90105"/>
    <lineage>
        <taxon>Bacteria</taxon>
        <taxon>Pseudomonadati</taxon>
        <taxon>Pseudomonadota</taxon>
        <taxon>Gammaproteobacteria</taxon>
        <taxon>Enterobacterales</taxon>
        <taxon>Enterobacteriaceae</taxon>
        <taxon>Salmonella</taxon>
    </lineage>
</organism>
<dbReference type="AlphaFoldDB" id="A0A1S0ZBN9"/>
<protein>
    <recommendedName>
        <fullName evidence="4">N-glycosidase YbiA</fullName>
    </recommendedName>
    <alternativeName>
        <fullName evidence="5">Riboflavin biosynthesis intermediates N-glycosidase</fullName>
    </alternativeName>
</protein>
<evidence type="ECO:0000313" key="8">
    <source>
        <dbReference type="EMBL" id="OHG63228.1"/>
    </source>
</evidence>
<comment type="catalytic activity">
    <reaction evidence="2">
        <text>2,5-diamino-6-hydroxy-4-(5-phosphoribosylamino)-pyrimidine + H2O = 2,5,6-triamino-4-hydroxypyrimidine + D-ribose 5-phosphate</text>
        <dbReference type="Rhea" id="RHEA:23436"/>
        <dbReference type="ChEBI" id="CHEBI:15377"/>
        <dbReference type="ChEBI" id="CHEBI:58614"/>
        <dbReference type="ChEBI" id="CHEBI:78346"/>
        <dbReference type="ChEBI" id="CHEBI:137796"/>
    </reaction>
</comment>
<comment type="catalytic activity">
    <reaction evidence="1">
        <text>5-amino-6-(5-phospho-D-ribosylamino)uracil + H2O = 5,6-diaminouracil + D-ribose 5-phosphate</text>
        <dbReference type="Rhea" id="RHEA:55020"/>
        <dbReference type="ChEBI" id="CHEBI:15377"/>
        <dbReference type="ChEBI" id="CHEBI:46252"/>
        <dbReference type="ChEBI" id="CHEBI:58453"/>
        <dbReference type="ChEBI" id="CHEBI:78346"/>
    </reaction>
</comment>
<name>A0A1S0ZBN9_SALET</name>
<dbReference type="Gene3D" id="1.10.357.40">
    <property type="entry name" value="YbiA-like"/>
    <property type="match status" value="1"/>
</dbReference>
<dbReference type="SUPFAM" id="SSF143990">
    <property type="entry name" value="YbiA-like"/>
    <property type="match status" value="1"/>
</dbReference>
<evidence type="ECO:0000256" key="1">
    <source>
        <dbReference type="ARBA" id="ARBA00000022"/>
    </source>
</evidence>
<evidence type="ECO:0000256" key="4">
    <source>
        <dbReference type="ARBA" id="ARBA00014614"/>
    </source>
</evidence>